<dbReference type="AlphaFoldDB" id="A0A2K3PQG7"/>
<organism evidence="1 2">
    <name type="scientific">Trifolium pratense</name>
    <name type="common">Red clover</name>
    <dbReference type="NCBI Taxonomy" id="57577"/>
    <lineage>
        <taxon>Eukaryota</taxon>
        <taxon>Viridiplantae</taxon>
        <taxon>Streptophyta</taxon>
        <taxon>Embryophyta</taxon>
        <taxon>Tracheophyta</taxon>
        <taxon>Spermatophyta</taxon>
        <taxon>Magnoliopsida</taxon>
        <taxon>eudicotyledons</taxon>
        <taxon>Gunneridae</taxon>
        <taxon>Pentapetalae</taxon>
        <taxon>rosids</taxon>
        <taxon>fabids</taxon>
        <taxon>Fabales</taxon>
        <taxon>Fabaceae</taxon>
        <taxon>Papilionoideae</taxon>
        <taxon>50 kb inversion clade</taxon>
        <taxon>NPAAA clade</taxon>
        <taxon>Hologalegina</taxon>
        <taxon>IRL clade</taxon>
        <taxon>Trifolieae</taxon>
        <taxon>Trifolium</taxon>
    </lineage>
</organism>
<dbReference type="PANTHER" id="PTHR31300">
    <property type="entry name" value="LIPASE"/>
    <property type="match status" value="1"/>
</dbReference>
<name>A0A2K3PQG7_TRIPR</name>
<gene>
    <name evidence="1" type="ORF">L195_g014272</name>
</gene>
<protein>
    <submittedName>
        <fullName evidence="1">Uncharacterized protein</fullName>
    </submittedName>
</protein>
<dbReference type="EMBL" id="ASHM01009439">
    <property type="protein sequence ID" value="PNY17527.1"/>
    <property type="molecule type" value="Genomic_DNA"/>
</dbReference>
<evidence type="ECO:0000313" key="2">
    <source>
        <dbReference type="Proteomes" id="UP000236291"/>
    </source>
</evidence>
<dbReference type="Proteomes" id="UP000236291">
    <property type="component" value="Unassembled WGS sequence"/>
</dbReference>
<dbReference type="Pfam" id="PF04788">
    <property type="entry name" value="DUF620"/>
    <property type="match status" value="1"/>
</dbReference>
<reference evidence="1 2" key="2">
    <citation type="journal article" date="2017" name="Front. Plant Sci.">
        <title>Gene Classification and Mining of Molecular Markers Useful in Red Clover (Trifolium pratense) Breeding.</title>
        <authorList>
            <person name="Istvanek J."/>
            <person name="Dluhosova J."/>
            <person name="Dluhos P."/>
            <person name="Patkova L."/>
            <person name="Nedelnik J."/>
            <person name="Repkova J."/>
        </authorList>
    </citation>
    <scope>NUCLEOTIDE SEQUENCE [LARGE SCALE GENOMIC DNA]</scope>
    <source>
        <strain evidence="2">cv. Tatra</strain>
        <tissue evidence="1">Young leaves</tissue>
    </source>
</reference>
<dbReference type="InterPro" id="IPR006873">
    <property type="entry name" value="DUF620"/>
</dbReference>
<sequence length="264" mass="29334">MLLQETSSAQYILQQYISASGGVKLQDSIYNAYAMGKVRMIASEFETANKLVRTRNPSNAAQSGCNGKFVWRHTPWLCPHAAKGPARPLRHALQGLDPRTTATMFINARCIGEKKINGEDCFILKICSDPSTLKARSEGSAEIIRHVLLGHFSQKTGLLVHLEDSHLTRIQNNGGDAVYWETTINSFLDDYRMEEAWIMEEVAFNIPGLSVDGFIPPAELRFASVTEARAFPLGQKMKSDVAVAAEHAKVPQGPQRYENHMQAM</sequence>
<dbReference type="STRING" id="57577.A0A2K3PQG7"/>
<accession>A0A2K3PQG7</accession>
<dbReference type="PANTHER" id="PTHR31300:SF31">
    <property type="entry name" value="PUTATIVE (DUF620)-RELATED"/>
    <property type="match status" value="1"/>
</dbReference>
<evidence type="ECO:0000313" key="1">
    <source>
        <dbReference type="EMBL" id="PNY17527.1"/>
    </source>
</evidence>
<comment type="caution">
    <text evidence="1">The sequence shown here is derived from an EMBL/GenBank/DDBJ whole genome shotgun (WGS) entry which is preliminary data.</text>
</comment>
<proteinExistence type="predicted"/>
<reference evidence="1 2" key="1">
    <citation type="journal article" date="2014" name="Am. J. Bot.">
        <title>Genome assembly and annotation for red clover (Trifolium pratense; Fabaceae).</title>
        <authorList>
            <person name="Istvanek J."/>
            <person name="Jaros M."/>
            <person name="Krenek A."/>
            <person name="Repkova J."/>
        </authorList>
    </citation>
    <scope>NUCLEOTIDE SEQUENCE [LARGE SCALE GENOMIC DNA]</scope>
    <source>
        <strain evidence="2">cv. Tatra</strain>
        <tissue evidence="1">Young leaves</tissue>
    </source>
</reference>